<feature type="binding site" evidence="6">
    <location>
        <position position="148"/>
    </location>
    <ligand>
        <name>S-adenosyl-L-methionine</name>
        <dbReference type="ChEBI" id="CHEBI:59789"/>
    </ligand>
</feature>
<dbReference type="SUPFAM" id="SSF53335">
    <property type="entry name" value="S-adenosyl-L-methionine-dependent methyltransferases"/>
    <property type="match status" value="1"/>
</dbReference>
<dbReference type="InterPro" id="IPR000780">
    <property type="entry name" value="CheR_MeTrfase"/>
</dbReference>
<feature type="binding site" evidence="6">
    <location>
        <position position="79"/>
    </location>
    <ligand>
        <name>S-adenosyl-L-methionine</name>
        <dbReference type="ChEBI" id="CHEBI:59789"/>
    </ligand>
</feature>
<dbReference type="SUPFAM" id="SSF47757">
    <property type="entry name" value="Chemotaxis receptor methyltransferase CheR, N-terminal domain"/>
    <property type="match status" value="1"/>
</dbReference>
<sequence>MQNEYALQDGDFRKIAKLVMDSTGIVLGEQKRAFVHGRLGRRLRILGLSDFRQYTKLLESDDGDDERRMLINAVTTNHTSFFREDHHFAYLAQTVLPEIVKARGAGPTRLRIWSAGCSTGEEPYTLAMTLLEQQALLAGWDVRILATDLDTNVVRHASEGVYDAERLESIPAAYRRNYLSVSDDGKFRIKDEVRDLIRFAPLNLLEDWPMRGPFDLIFCRNVVIYFDKPTQRTLFDRYADLLRTDGWLFIGHSESLLNVTNRFSLVGRTIYRRTK</sequence>
<reference evidence="8" key="1">
    <citation type="submission" date="2006-09" db="EMBL/GenBank/DDBJ databases">
        <title>Complete sequence of Rhodopseudomonas palustris BisA53.</title>
        <authorList>
            <consortium name="US DOE Joint Genome Institute"/>
            <person name="Copeland A."/>
            <person name="Lucas S."/>
            <person name="Lapidus A."/>
            <person name="Barry K."/>
            <person name="Detter J.C."/>
            <person name="Glavina del Rio T."/>
            <person name="Hammon N."/>
            <person name="Israni S."/>
            <person name="Dalin E."/>
            <person name="Tice H."/>
            <person name="Pitluck S."/>
            <person name="Chain P."/>
            <person name="Malfatti S."/>
            <person name="Shin M."/>
            <person name="Vergez L."/>
            <person name="Schmutz J."/>
            <person name="Larimer F."/>
            <person name="Land M."/>
            <person name="Hauser L."/>
            <person name="Pelletier D.A."/>
            <person name="Kyrpides N."/>
            <person name="Kim E."/>
            <person name="Harwood C.S."/>
            <person name="Oda Y."/>
            <person name="Richardson P."/>
        </authorList>
    </citation>
    <scope>NUCLEOTIDE SEQUENCE [LARGE SCALE GENOMIC DNA]</scope>
    <source>
        <strain evidence="8">BisA53</strain>
    </source>
</reference>
<evidence type="ECO:0000256" key="3">
    <source>
        <dbReference type="ARBA" id="ARBA00022679"/>
    </source>
</evidence>
<evidence type="ECO:0000256" key="2">
    <source>
        <dbReference type="ARBA" id="ARBA00022603"/>
    </source>
</evidence>
<dbReference type="Pfam" id="PF03705">
    <property type="entry name" value="CheR_N"/>
    <property type="match status" value="1"/>
</dbReference>
<dbReference type="InterPro" id="IPR036804">
    <property type="entry name" value="CheR_N_sf"/>
</dbReference>
<dbReference type="eggNOG" id="COG1352">
    <property type="taxonomic scope" value="Bacteria"/>
</dbReference>
<proteinExistence type="predicted"/>
<dbReference type="InterPro" id="IPR026024">
    <property type="entry name" value="Chemotaxis_MeTrfase_CheR"/>
</dbReference>
<feature type="binding site" evidence="6">
    <location>
        <position position="122"/>
    </location>
    <ligand>
        <name>S-adenosyl-L-methionine</name>
        <dbReference type="ChEBI" id="CHEBI:59789"/>
    </ligand>
</feature>
<gene>
    <name evidence="8" type="ordered locus">RPE_1196</name>
</gene>
<feature type="binding site" evidence="6">
    <location>
        <position position="77"/>
    </location>
    <ligand>
        <name>S-adenosyl-L-methionine</name>
        <dbReference type="ChEBI" id="CHEBI:59789"/>
    </ligand>
</feature>
<evidence type="ECO:0000259" key="7">
    <source>
        <dbReference type="PROSITE" id="PS50123"/>
    </source>
</evidence>
<dbReference type="OrthoDB" id="9816309at2"/>
<evidence type="ECO:0000256" key="1">
    <source>
        <dbReference type="ARBA" id="ARBA00001541"/>
    </source>
</evidence>
<dbReference type="InterPro" id="IPR029063">
    <property type="entry name" value="SAM-dependent_MTases_sf"/>
</dbReference>
<organism evidence="8">
    <name type="scientific">Rhodopseudomonas palustris (strain BisA53)</name>
    <dbReference type="NCBI Taxonomy" id="316055"/>
    <lineage>
        <taxon>Bacteria</taxon>
        <taxon>Pseudomonadati</taxon>
        <taxon>Pseudomonadota</taxon>
        <taxon>Alphaproteobacteria</taxon>
        <taxon>Hyphomicrobiales</taxon>
        <taxon>Nitrobacteraceae</taxon>
        <taxon>Rhodopseudomonas</taxon>
    </lineage>
</organism>
<protein>
    <recommendedName>
        <fullName evidence="5">Chemotaxis protein methyltransferase</fullName>
        <ecNumber evidence="5">2.1.1.80</ecNumber>
    </recommendedName>
</protein>
<dbReference type="Pfam" id="PF01739">
    <property type="entry name" value="CheR"/>
    <property type="match status" value="1"/>
</dbReference>
<dbReference type="GO" id="GO:0008983">
    <property type="term" value="F:protein-glutamate O-methyltransferase activity"/>
    <property type="evidence" value="ECO:0007669"/>
    <property type="project" value="UniProtKB-EC"/>
</dbReference>
<dbReference type="Gene3D" id="3.40.50.150">
    <property type="entry name" value="Vaccinia Virus protein VP39"/>
    <property type="match status" value="1"/>
</dbReference>
<dbReference type="PRINTS" id="PR00996">
    <property type="entry name" value="CHERMTFRASE"/>
</dbReference>
<evidence type="ECO:0000256" key="5">
    <source>
        <dbReference type="PIRNR" id="PIRNR000410"/>
    </source>
</evidence>
<dbReference type="PROSITE" id="PS50123">
    <property type="entry name" value="CHER"/>
    <property type="match status" value="1"/>
</dbReference>
<feature type="binding site" evidence="6">
    <location>
        <begin position="220"/>
        <end position="221"/>
    </location>
    <ligand>
        <name>S-adenosyl-L-methionine</name>
        <dbReference type="ChEBI" id="CHEBI:59789"/>
    </ligand>
</feature>
<dbReference type="InterPro" id="IPR022642">
    <property type="entry name" value="CheR_C"/>
</dbReference>
<dbReference type="PIRSF" id="PIRSF000410">
    <property type="entry name" value="CheR"/>
    <property type="match status" value="1"/>
</dbReference>
<feature type="binding site" evidence="6">
    <location>
        <position position="83"/>
    </location>
    <ligand>
        <name>S-adenosyl-L-methionine</name>
        <dbReference type="ChEBI" id="CHEBI:59789"/>
    </ligand>
</feature>
<dbReference type="InterPro" id="IPR022641">
    <property type="entry name" value="CheR_N"/>
</dbReference>
<dbReference type="STRING" id="316055.RPE_1196"/>
<keyword evidence="4 5" id="KW-0949">S-adenosyl-L-methionine</keyword>
<evidence type="ECO:0000256" key="4">
    <source>
        <dbReference type="ARBA" id="ARBA00022691"/>
    </source>
</evidence>
<dbReference type="GO" id="GO:0032259">
    <property type="term" value="P:methylation"/>
    <property type="evidence" value="ECO:0007669"/>
    <property type="project" value="UniProtKB-KW"/>
</dbReference>
<dbReference type="EC" id="2.1.1.80" evidence="5"/>
<feature type="domain" description="CheR-type methyltransferase" evidence="7">
    <location>
        <begin position="1"/>
        <end position="275"/>
    </location>
</feature>
<dbReference type="InterPro" id="IPR050903">
    <property type="entry name" value="Bact_Chemotaxis_MeTrfase"/>
</dbReference>
<dbReference type="PANTHER" id="PTHR24422:SF19">
    <property type="entry name" value="CHEMOTAXIS PROTEIN METHYLTRANSFERASE"/>
    <property type="match status" value="1"/>
</dbReference>
<dbReference type="Gene3D" id="1.10.155.10">
    <property type="entry name" value="Chemotaxis receptor methyltransferase CheR, N-terminal domain"/>
    <property type="match status" value="1"/>
</dbReference>
<evidence type="ECO:0000313" key="8">
    <source>
        <dbReference type="EMBL" id="ABJ05148.1"/>
    </source>
</evidence>
<dbReference type="HOGENOM" id="CLU_025854_0_0_5"/>
<dbReference type="PANTHER" id="PTHR24422">
    <property type="entry name" value="CHEMOTAXIS PROTEIN METHYLTRANSFERASE"/>
    <property type="match status" value="1"/>
</dbReference>
<feature type="binding site" evidence="6">
    <location>
        <begin position="203"/>
        <end position="204"/>
    </location>
    <ligand>
        <name>S-adenosyl-L-methionine</name>
        <dbReference type="ChEBI" id="CHEBI:59789"/>
    </ligand>
</feature>
<comment type="catalytic activity">
    <reaction evidence="1 5">
        <text>L-glutamyl-[protein] + S-adenosyl-L-methionine = [protein]-L-glutamate 5-O-methyl ester + S-adenosyl-L-homocysteine</text>
        <dbReference type="Rhea" id="RHEA:24452"/>
        <dbReference type="Rhea" id="RHEA-COMP:10208"/>
        <dbReference type="Rhea" id="RHEA-COMP:10311"/>
        <dbReference type="ChEBI" id="CHEBI:29973"/>
        <dbReference type="ChEBI" id="CHEBI:57856"/>
        <dbReference type="ChEBI" id="CHEBI:59789"/>
        <dbReference type="ChEBI" id="CHEBI:82795"/>
        <dbReference type="EC" id="2.1.1.80"/>
    </reaction>
</comment>
<dbReference type="SMART" id="SM00138">
    <property type="entry name" value="MeTrc"/>
    <property type="match status" value="1"/>
</dbReference>
<dbReference type="KEGG" id="rpe:RPE_1196"/>
<accession>Q07SD6</accession>
<dbReference type="AlphaFoldDB" id="Q07SD6"/>
<evidence type="ECO:0000256" key="6">
    <source>
        <dbReference type="PIRSR" id="PIRSR000410-1"/>
    </source>
</evidence>
<keyword evidence="2 5" id="KW-0489">Methyltransferase</keyword>
<name>Q07SD6_RHOP5</name>
<comment type="function">
    <text evidence="5">Methylation of the membrane-bound methyl-accepting chemotaxis proteins (MCP) to form gamma-glutamyl methyl ester residues in MCP.</text>
</comment>
<keyword evidence="3 5" id="KW-0808">Transferase</keyword>
<dbReference type="EMBL" id="CP000463">
    <property type="protein sequence ID" value="ABJ05148.1"/>
    <property type="molecule type" value="Genomic_DNA"/>
</dbReference>